<evidence type="ECO:0000256" key="1">
    <source>
        <dbReference type="SAM" id="MobiDB-lite"/>
    </source>
</evidence>
<reference evidence="2 3" key="1">
    <citation type="submission" date="2024-09" db="EMBL/GenBank/DDBJ databases">
        <title>A chromosome-level genome assembly of Gray's grenadier anchovy, Coilia grayii.</title>
        <authorList>
            <person name="Fu Z."/>
        </authorList>
    </citation>
    <scope>NUCLEOTIDE SEQUENCE [LARGE SCALE GENOMIC DNA]</scope>
    <source>
        <strain evidence="2">G4</strain>
        <tissue evidence="2">Muscle</tissue>
    </source>
</reference>
<sequence length="334" mass="37789">MRLCDLFRCCLPVPEKGSDGDMTSSRIEVDSTRKKKRGERANLSGKKLRKEAKRLKKEMVDRRRKEVEMSVSEAQEGPMEALPLAEGKERAGERVECLKNGQIIIHQAMVHASQDAIQMAVVMSLANANGDSQTKEAQPVSCPAQEEERRERLLGWFDRREAAKKMADAVCSVTRPESAHLNWSCKCHAQPSLGDLEEERRLQLLAWFQRRGLTILKAAVVQAAESSTFLDNERPQLAEGCRKSPSQLVSDEDREPAVIRPRLDSKKYQLRVHQGEQRRRLTPQEKDVLEEQRRLQLLAWFQRRGLTALKAADTQAAESCTSNGSHDGDNILPQ</sequence>
<evidence type="ECO:0000313" key="3">
    <source>
        <dbReference type="Proteomes" id="UP001591681"/>
    </source>
</evidence>
<feature type="region of interest" description="Disordered" evidence="1">
    <location>
        <begin position="312"/>
        <end position="334"/>
    </location>
</feature>
<evidence type="ECO:0000313" key="2">
    <source>
        <dbReference type="EMBL" id="KAL2103566.1"/>
    </source>
</evidence>
<dbReference type="EMBL" id="JBHFQA010000001">
    <property type="protein sequence ID" value="KAL2103566.1"/>
    <property type="molecule type" value="Genomic_DNA"/>
</dbReference>
<organism evidence="2 3">
    <name type="scientific">Coilia grayii</name>
    <name type="common">Gray's grenadier anchovy</name>
    <dbReference type="NCBI Taxonomy" id="363190"/>
    <lineage>
        <taxon>Eukaryota</taxon>
        <taxon>Metazoa</taxon>
        <taxon>Chordata</taxon>
        <taxon>Craniata</taxon>
        <taxon>Vertebrata</taxon>
        <taxon>Euteleostomi</taxon>
        <taxon>Actinopterygii</taxon>
        <taxon>Neopterygii</taxon>
        <taxon>Teleostei</taxon>
        <taxon>Clupei</taxon>
        <taxon>Clupeiformes</taxon>
        <taxon>Clupeoidei</taxon>
        <taxon>Engraulidae</taxon>
        <taxon>Coilinae</taxon>
        <taxon>Coilia</taxon>
    </lineage>
</organism>
<name>A0ABD1KX40_9TELE</name>
<dbReference type="Proteomes" id="UP001591681">
    <property type="component" value="Unassembled WGS sequence"/>
</dbReference>
<accession>A0ABD1KX40</accession>
<keyword evidence="3" id="KW-1185">Reference proteome</keyword>
<protein>
    <submittedName>
        <fullName evidence="2">Uncharacterized protein</fullName>
    </submittedName>
</protein>
<gene>
    <name evidence="2" type="ORF">ACEWY4_000434</name>
</gene>
<comment type="caution">
    <text evidence="2">The sequence shown here is derived from an EMBL/GenBank/DDBJ whole genome shotgun (WGS) entry which is preliminary data.</text>
</comment>
<feature type="compositionally biased region" description="Polar residues" evidence="1">
    <location>
        <begin position="316"/>
        <end position="325"/>
    </location>
</feature>
<dbReference type="AlphaFoldDB" id="A0ABD1KX40"/>
<feature type="region of interest" description="Disordered" evidence="1">
    <location>
        <begin position="17"/>
        <end position="41"/>
    </location>
</feature>
<proteinExistence type="predicted"/>